<evidence type="ECO:0000313" key="3">
    <source>
        <dbReference type="Proteomes" id="UP000823736"/>
    </source>
</evidence>
<comment type="caution">
    <text evidence="2">The sequence shown here is derived from an EMBL/GenBank/DDBJ whole genome shotgun (WGS) entry which is preliminary data.</text>
</comment>
<evidence type="ECO:0000313" key="2">
    <source>
        <dbReference type="EMBL" id="MBP1988346.1"/>
    </source>
</evidence>
<proteinExistence type="predicted"/>
<feature type="compositionally biased region" description="Polar residues" evidence="1">
    <location>
        <begin position="72"/>
        <end position="82"/>
    </location>
</feature>
<feature type="region of interest" description="Disordered" evidence="1">
    <location>
        <begin position="27"/>
        <end position="86"/>
    </location>
</feature>
<dbReference type="EMBL" id="JAGGLC010000007">
    <property type="protein sequence ID" value="MBP1988346.1"/>
    <property type="molecule type" value="Genomic_DNA"/>
</dbReference>
<reference evidence="2" key="1">
    <citation type="submission" date="2021-03" db="EMBL/GenBank/DDBJ databases">
        <title>Genomic Encyclopedia of Type Strains, Phase IV (KMG-IV): sequencing the most valuable type-strain genomes for metagenomic binning, comparative biology and taxonomic classification.</title>
        <authorList>
            <person name="Goeker M."/>
        </authorList>
    </citation>
    <scope>NUCLEOTIDE SEQUENCE</scope>
    <source>
        <strain evidence="2">DSM 26232</strain>
    </source>
</reference>
<feature type="compositionally biased region" description="Low complexity" evidence="1">
    <location>
        <begin position="27"/>
        <end position="40"/>
    </location>
</feature>
<feature type="compositionally biased region" description="Basic and acidic residues" evidence="1">
    <location>
        <begin position="56"/>
        <end position="71"/>
    </location>
</feature>
<name>A0A8T4GZE2_9EURY</name>
<gene>
    <name evidence="2" type="ORF">J2753_002868</name>
</gene>
<feature type="region of interest" description="Disordered" evidence="1">
    <location>
        <begin position="111"/>
        <end position="133"/>
    </location>
</feature>
<protein>
    <submittedName>
        <fullName evidence="2">Uncharacterized protein</fullName>
    </submittedName>
</protein>
<evidence type="ECO:0000256" key="1">
    <source>
        <dbReference type="SAM" id="MobiDB-lite"/>
    </source>
</evidence>
<keyword evidence="3" id="KW-1185">Reference proteome</keyword>
<organism evidence="2 3">
    <name type="scientific">Halolamina salifodinae</name>
    <dbReference type="NCBI Taxonomy" id="1202767"/>
    <lineage>
        <taxon>Archaea</taxon>
        <taxon>Methanobacteriati</taxon>
        <taxon>Methanobacteriota</taxon>
        <taxon>Stenosarchaea group</taxon>
        <taxon>Halobacteria</taxon>
        <taxon>Halobacteriales</taxon>
        <taxon>Haloferacaceae</taxon>
    </lineage>
</organism>
<sequence>MSTVAMGPSVRLELTRSIYPRSIYRSSCSRGYESSGSNPPAQNPPAQNPPAQATPDQDRFPSRAHSLDVSDRTSGGATAQAQRSDHSNKIFRAQIGSVSCCSSAVSTPSSSRIDAANVADGKPPPSVSGPSWTGGCHSVAVQSKRRGWGVAIAGRDCGVDEGADLFTDFDCVNAASLAPAQGQVFGTPILLVRLHQLDGAVERPGPNRAVERVSRRICRSRALSST</sequence>
<dbReference type="AlphaFoldDB" id="A0A8T4GZE2"/>
<dbReference type="Proteomes" id="UP000823736">
    <property type="component" value="Unassembled WGS sequence"/>
</dbReference>
<accession>A0A8T4GZE2</accession>